<dbReference type="AlphaFoldDB" id="A0A3P4AWE9"/>
<gene>
    <name evidence="3" type="ORF">PIGHUM_00418</name>
</gene>
<dbReference type="Proteomes" id="UP000277294">
    <property type="component" value="Unassembled WGS sequence"/>
</dbReference>
<keyword evidence="1" id="KW-1133">Transmembrane helix</keyword>
<protein>
    <recommendedName>
        <fullName evidence="2">Urease accessory protein UreH-like transmembrane domain-containing protein</fullName>
    </recommendedName>
</protein>
<sequence length="266" mass="27695">MTAWALSSGWPALTGMLLLGLLGGVHCAAMCGGLVMAIEHRHAPRLIVLRRAAPWRLGLETLVMHGGRILTYAMLGALAGGLGGNVWRQQWLPLQRGALVLGASLLCIYGTVLVMRAVRPDAAPGAANRWRAALVRAWMATGARVVQSRAAAAVRARLAGRPLLERFLTGLGWGLMPCGMSLGALAIALVAGNAASGALAMAAFGLGTLPNLVAMSGLAGWLRRRARLRAWRIGGGTAIAAFGMVGLARAATLPATLLEQGFCVVW</sequence>
<feature type="transmembrane region" description="Helical" evidence="1">
    <location>
        <begin position="99"/>
        <end position="118"/>
    </location>
</feature>
<dbReference type="PANTHER" id="PTHR42208:SF1">
    <property type="entry name" value="HEAVY METAL TRANSPORTER"/>
    <property type="match status" value="1"/>
</dbReference>
<dbReference type="Pfam" id="PF13386">
    <property type="entry name" value="DsbD_2"/>
    <property type="match status" value="1"/>
</dbReference>
<reference evidence="3 4" key="1">
    <citation type="submission" date="2018-10" db="EMBL/GenBank/DDBJ databases">
        <authorList>
            <person name="Criscuolo A."/>
        </authorList>
    </citation>
    <scope>NUCLEOTIDE SEQUENCE [LARGE SCALE GENOMIC DNA]</scope>
    <source>
        <strain evidence="3">DnA1</strain>
    </source>
</reference>
<feature type="transmembrane region" description="Helical" evidence="1">
    <location>
        <begin position="167"/>
        <end position="192"/>
    </location>
</feature>
<feature type="domain" description="Urease accessory protein UreH-like transmembrane" evidence="2">
    <location>
        <begin position="16"/>
        <end position="242"/>
    </location>
</feature>
<keyword evidence="4" id="KW-1185">Reference proteome</keyword>
<dbReference type="OrthoDB" id="9798690at2"/>
<organism evidence="3 4">
    <name type="scientific">Pigmentiphaga humi</name>
    <dbReference type="NCBI Taxonomy" id="2478468"/>
    <lineage>
        <taxon>Bacteria</taxon>
        <taxon>Pseudomonadati</taxon>
        <taxon>Pseudomonadota</taxon>
        <taxon>Betaproteobacteria</taxon>
        <taxon>Burkholderiales</taxon>
        <taxon>Alcaligenaceae</taxon>
        <taxon>Pigmentiphaga</taxon>
    </lineage>
</organism>
<name>A0A3P4AWE9_9BURK</name>
<keyword evidence="1" id="KW-0472">Membrane</keyword>
<evidence type="ECO:0000313" key="4">
    <source>
        <dbReference type="Proteomes" id="UP000277294"/>
    </source>
</evidence>
<evidence type="ECO:0000259" key="2">
    <source>
        <dbReference type="Pfam" id="PF13386"/>
    </source>
</evidence>
<accession>A0A3P4AWE9</accession>
<keyword evidence="1" id="KW-0812">Transmembrane</keyword>
<dbReference type="RefSeq" id="WP_124077583.1">
    <property type="nucleotide sequence ID" value="NZ_UWPJ01000005.1"/>
</dbReference>
<dbReference type="PANTHER" id="PTHR42208">
    <property type="entry name" value="HEAVY METAL TRANSPORTER-RELATED"/>
    <property type="match status" value="1"/>
</dbReference>
<proteinExistence type="predicted"/>
<dbReference type="EMBL" id="UWPJ01000005">
    <property type="protein sequence ID" value="VCU68367.1"/>
    <property type="molecule type" value="Genomic_DNA"/>
</dbReference>
<dbReference type="InterPro" id="IPR039447">
    <property type="entry name" value="UreH-like_TM_dom"/>
</dbReference>
<feature type="transmembrane region" description="Helical" evidence="1">
    <location>
        <begin position="198"/>
        <end position="222"/>
    </location>
</feature>
<evidence type="ECO:0000256" key="1">
    <source>
        <dbReference type="SAM" id="Phobius"/>
    </source>
</evidence>
<evidence type="ECO:0000313" key="3">
    <source>
        <dbReference type="EMBL" id="VCU68367.1"/>
    </source>
</evidence>